<reference evidence="2" key="1">
    <citation type="submission" date="2020-03" db="EMBL/GenBank/DDBJ databases">
        <authorList>
            <person name="Weist P."/>
        </authorList>
    </citation>
    <scope>NUCLEOTIDE SEQUENCE</scope>
</reference>
<gene>
    <name evidence="2" type="ORF">PLEPLA_LOCUS15418</name>
</gene>
<comment type="caution">
    <text evidence="2">The sequence shown here is derived from an EMBL/GenBank/DDBJ whole genome shotgun (WGS) entry which is preliminary data.</text>
</comment>
<protein>
    <submittedName>
        <fullName evidence="2">Uncharacterized protein</fullName>
    </submittedName>
</protein>
<evidence type="ECO:0000313" key="2">
    <source>
        <dbReference type="EMBL" id="CAB1427478.1"/>
    </source>
</evidence>
<accession>A0A9N7U9H2</accession>
<evidence type="ECO:0000313" key="3">
    <source>
        <dbReference type="Proteomes" id="UP001153269"/>
    </source>
</evidence>
<dbReference type="Proteomes" id="UP001153269">
    <property type="component" value="Unassembled WGS sequence"/>
</dbReference>
<feature type="region of interest" description="Disordered" evidence="1">
    <location>
        <begin position="1"/>
        <end position="39"/>
    </location>
</feature>
<sequence>MCSRSSDQYPRFINPHPECAELEAGGRADPSSPPSHCIPPSLHPSIPLFSSVWVRFMSSMSNHIEEGWEGEEIKGRDGQREGWMDGWKEIRGEKGRREGGREGWMEIRGEMERRDGWKEIS</sequence>
<evidence type="ECO:0000256" key="1">
    <source>
        <dbReference type="SAM" id="MobiDB-lite"/>
    </source>
</evidence>
<dbReference type="AlphaFoldDB" id="A0A9N7U9H2"/>
<proteinExistence type="predicted"/>
<keyword evidence="3" id="KW-1185">Reference proteome</keyword>
<name>A0A9N7U9H2_PLEPL</name>
<organism evidence="2 3">
    <name type="scientific">Pleuronectes platessa</name>
    <name type="common">European plaice</name>
    <dbReference type="NCBI Taxonomy" id="8262"/>
    <lineage>
        <taxon>Eukaryota</taxon>
        <taxon>Metazoa</taxon>
        <taxon>Chordata</taxon>
        <taxon>Craniata</taxon>
        <taxon>Vertebrata</taxon>
        <taxon>Euteleostomi</taxon>
        <taxon>Actinopterygii</taxon>
        <taxon>Neopterygii</taxon>
        <taxon>Teleostei</taxon>
        <taxon>Neoteleostei</taxon>
        <taxon>Acanthomorphata</taxon>
        <taxon>Carangaria</taxon>
        <taxon>Pleuronectiformes</taxon>
        <taxon>Pleuronectoidei</taxon>
        <taxon>Pleuronectidae</taxon>
        <taxon>Pleuronectes</taxon>
    </lineage>
</organism>
<dbReference type="EMBL" id="CADEAL010000971">
    <property type="protein sequence ID" value="CAB1427478.1"/>
    <property type="molecule type" value="Genomic_DNA"/>
</dbReference>